<organism evidence="1 2">
    <name type="scientific">Plakobranchus ocellatus</name>
    <dbReference type="NCBI Taxonomy" id="259542"/>
    <lineage>
        <taxon>Eukaryota</taxon>
        <taxon>Metazoa</taxon>
        <taxon>Spiralia</taxon>
        <taxon>Lophotrochozoa</taxon>
        <taxon>Mollusca</taxon>
        <taxon>Gastropoda</taxon>
        <taxon>Heterobranchia</taxon>
        <taxon>Euthyneura</taxon>
        <taxon>Panpulmonata</taxon>
        <taxon>Sacoglossa</taxon>
        <taxon>Placobranchoidea</taxon>
        <taxon>Plakobranchidae</taxon>
        <taxon>Plakobranchus</taxon>
    </lineage>
</organism>
<dbReference type="Proteomes" id="UP000735302">
    <property type="component" value="Unassembled WGS sequence"/>
</dbReference>
<reference evidence="1 2" key="1">
    <citation type="journal article" date="2021" name="Elife">
        <title>Chloroplast acquisition without the gene transfer in kleptoplastic sea slugs, Plakobranchus ocellatus.</title>
        <authorList>
            <person name="Maeda T."/>
            <person name="Takahashi S."/>
            <person name="Yoshida T."/>
            <person name="Shimamura S."/>
            <person name="Takaki Y."/>
            <person name="Nagai Y."/>
            <person name="Toyoda A."/>
            <person name="Suzuki Y."/>
            <person name="Arimoto A."/>
            <person name="Ishii H."/>
            <person name="Satoh N."/>
            <person name="Nishiyama T."/>
            <person name="Hasebe M."/>
            <person name="Maruyama T."/>
            <person name="Minagawa J."/>
            <person name="Obokata J."/>
            <person name="Shigenobu S."/>
        </authorList>
    </citation>
    <scope>NUCLEOTIDE SEQUENCE [LARGE SCALE GENOMIC DNA]</scope>
</reference>
<proteinExistence type="predicted"/>
<name>A0AAV3ZNY2_9GAST</name>
<sequence>MSIGGFGRRKAERKLGQQSTRANHAMLLLALAWYTEHVDVDFLAVLIGHHELTLELVPLKWEGPRPGVFVCVRVCVWV</sequence>
<comment type="caution">
    <text evidence="1">The sequence shown here is derived from an EMBL/GenBank/DDBJ whole genome shotgun (WGS) entry which is preliminary data.</text>
</comment>
<dbReference type="EMBL" id="BLXT01002711">
    <property type="protein sequence ID" value="GFN96916.1"/>
    <property type="molecule type" value="Genomic_DNA"/>
</dbReference>
<dbReference type="AlphaFoldDB" id="A0AAV3ZNY2"/>
<evidence type="ECO:0000313" key="2">
    <source>
        <dbReference type="Proteomes" id="UP000735302"/>
    </source>
</evidence>
<gene>
    <name evidence="1" type="ORF">PoB_002342200</name>
</gene>
<keyword evidence="2" id="KW-1185">Reference proteome</keyword>
<accession>A0AAV3ZNY2</accession>
<protein>
    <submittedName>
        <fullName evidence="1">Uncharacterized protein</fullName>
    </submittedName>
</protein>
<evidence type="ECO:0000313" key="1">
    <source>
        <dbReference type="EMBL" id="GFN96916.1"/>
    </source>
</evidence>